<dbReference type="EMBL" id="JACGWZ010000006">
    <property type="protein sequence ID" value="MBA8826795.1"/>
    <property type="molecule type" value="Genomic_DNA"/>
</dbReference>
<proteinExistence type="predicted"/>
<dbReference type="InterPro" id="IPR050109">
    <property type="entry name" value="HTH-type_TetR-like_transc_reg"/>
</dbReference>
<evidence type="ECO:0000259" key="6">
    <source>
        <dbReference type="PROSITE" id="PS50977"/>
    </source>
</evidence>
<keyword evidence="2 4" id="KW-0238">DNA-binding</keyword>
<dbReference type="InterPro" id="IPR011075">
    <property type="entry name" value="TetR_C"/>
</dbReference>
<dbReference type="InterPro" id="IPR009057">
    <property type="entry name" value="Homeodomain-like_sf"/>
</dbReference>
<dbReference type="Proteomes" id="UP000569329">
    <property type="component" value="Unassembled WGS sequence"/>
</dbReference>
<feature type="compositionally biased region" description="Basic and acidic residues" evidence="5">
    <location>
        <begin position="1"/>
        <end position="20"/>
    </location>
</feature>
<dbReference type="AlphaFoldDB" id="A0A839E4P8"/>
<comment type="caution">
    <text evidence="7">The sequence shown here is derived from an EMBL/GenBank/DDBJ whole genome shotgun (WGS) entry which is preliminary data.</text>
</comment>
<dbReference type="InterPro" id="IPR001647">
    <property type="entry name" value="HTH_TetR"/>
</dbReference>
<evidence type="ECO:0000256" key="3">
    <source>
        <dbReference type="ARBA" id="ARBA00023163"/>
    </source>
</evidence>
<evidence type="ECO:0000256" key="5">
    <source>
        <dbReference type="SAM" id="MobiDB-lite"/>
    </source>
</evidence>
<evidence type="ECO:0000256" key="4">
    <source>
        <dbReference type="PROSITE-ProRule" id="PRU00335"/>
    </source>
</evidence>
<evidence type="ECO:0000313" key="7">
    <source>
        <dbReference type="EMBL" id="MBA8826795.1"/>
    </source>
</evidence>
<dbReference type="Pfam" id="PF16859">
    <property type="entry name" value="TetR_C_11"/>
    <property type="match status" value="1"/>
</dbReference>
<evidence type="ECO:0000256" key="2">
    <source>
        <dbReference type="ARBA" id="ARBA00023125"/>
    </source>
</evidence>
<keyword evidence="3" id="KW-0804">Transcription</keyword>
<dbReference type="SUPFAM" id="SSF48498">
    <property type="entry name" value="Tetracyclin repressor-like, C-terminal domain"/>
    <property type="match status" value="1"/>
</dbReference>
<dbReference type="InterPro" id="IPR036271">
    <property type="entry name" value="Tet_transcr_reg_TetR-rel_C_sf"/>
</dbReference>
<dbReference type="GO" id="GO:0003700">
    <property type="term" value="F:DNA-binding transcription factor activity"/>
    <property type="evidence" value="ECO:0007669"/>
    <property type="project" value="TreeGrafter"/>
</dbReference>
<keyword evidence="1" id="KW-0805">Transcription regulation</keyword>
<evidence type="ECO:0000256" key="1">
    <source>
        <dbReference type="ARBA" id="ARBA00023015"/>
    </source>
</evidence>
<accession>A0A839E4P8</accession>
<dbReference type="PANTHER" id="PTHR30055:SF148">
    <property type="entry name" value="TETR-FAMILY TRANSCRIPTIONAL REGULATOR"/>
    <property type="match status" value="1"/>
</dbReference>
<reference evidence="7 8" key="1">
    <citation type="submission" date="2020-07" db="EMBL/GenBank/DDBJ databases">
        <title>Sequencing the genomes of 1000 actinobacteria strains.</title>
        <authorList>
            <person name="Klenk H.-P."/>
        </authorList>
    </citation>
    <scope>NUCLEOTIDE SEQUENCE [LARGE SCALE GENOMIC DNA]</scope>
    <source>
        <strain evidence="7 8">DSM 45975</strain>
    </source>
</reference>
<dbReference type="Gene3D" id="1.10.10.60">
    <property type="entry name" value="Homeodomain-like"/>
    <property type="match status" value="1"/>
</dbReference>
<keyword evidence="8" id="KW-1185">Reference proteome</keyword>
<feature type="region of interest" description="Disordered" evidence="5">
    <location>
        <begin position="1"/>
        <end position="22"/>
    </location>
</feature>
<feature type="DNA-binding region" description="H-T-H motif" evidence="4">
    <location>
        <begin position="42"/>
        <end position="61"/>
    </location>
</feature>
<dbReference type="Gene3D" id="1.10.357.10">
    <property type="entry name" value="Tetracycline Repressor, domain 2"/>
    <property type="match status" value="1"/>
</dbReference>
<organism evidence="7 8">
    <name type="scientific">Halosaccharopolyspora lacisalsi</name>
    <dbReference type="NCBI Taxonomy" id="1000566"/>
    <lineage>
        <taxon>Bacteria</taxon>
        <taxon>Bacillati</taxon>
        <taxon>Actinomycetota</taxon>
        <taxon>Actinomycetes</taxon>
        <taxon>Pseudonocardiales</taxon>
        <taxon>Pseudonocardiaceae</taxon>
        <taxon>Halosaccharopolyspora</taxon>
    </lineage>
</organism>
<dbReference type="Pfam" id="PF00440">
    <property type="entry name" value="TetR_N"/>
    <property type="match status" value="1"/>
</dbReference>
<dbReference type="GO" id="GO:0000976">
    <property type="term" value="F:transcription cis-regulatory region binding"/>
    <property type="evidence" value="ECO:0007669"/>
    <property type="project" value="TreeGrafter"/>
</dbReference>
<dbReference type="RefSeq" id="WP_182545987.1">
    <property type="nucleotide sequence ID" value="NZ_JACGWZ010000006.1"/>
</dbReference>
<name>A0A839E4P8_9PSEU</name>
<dbReference type="PRINTS" id="PR00455">
    <property type="entry name" value="HTHTETR"/>
</dbReference>
<dbReference type="PROSITE" id="PS50977">
    <property type="entry name" value="HTH_TETR_2"/>
    <property type="match status" value="1"/>
</dbReference>
<dbReference type="PANTHER" id="PTHR30055">
    <property type="entry name" value="HTH-TYPE TRANSCRIPTIONAL REGULATOR RUTR"/>
    <property type="match status" value="1"/>
</dbReference>
<sequence>MSTDAAPDKARPRGRPRDPDIGDAVMHATVRRLAEDGYTRMSLGDIAADAGTTRPTLYRRWPGKRELVAAVLEYLLRERMSRHPEIDFDTLPAIDALKAMVRWLHPGQSDPDEHHLLGNVFTESRRTPELFELYREYSIKPRTRKLTELLRTLQQRGAVREDVSLDHVVTLLFGSNIAERVCTGENTNDFPDRVVDLLWPAIATDRGA</sequence>
<gene>
    <name evidence="7" type="ORF">FHX42_004174</name>
</gene>
<protein>
    <submittedName>
        <fullName evidence="7">AcrR family transcriptional regulator</fullName>
    </submittedName>
</protein>
<dbReference type="SUPFAM" id="SSF46689">
    <property type="entry name" value="Homeodomain-like"/>
    <property type="match status" value="1"/>
</dbReference>
<feature type="domain" description="HTH tetR-type" evidence="6">
    <location>
        <begin position="19"/>
        <end position="79"/>
    </location>
</feature>
<evidence type="ECO:0000313" key="8">
    <source>
        <dbReference type="Proteomes" id="UP000569329"/>
    </source>
</evidence>